<protein>
    <recommendedName>
        <fullName evidence="4">Deacetylase sirtuin-type domain-containing protein</fullName>
    </recommendedName>
</protein>
<feature type="binding site" evidence="3">
    <location>
        <position position="93"/>
    </location>
    <ligand>
        <name>Zn(2+)</name>
        <dbReference type="ChEBI" id="CHEBI:29105"/>
    </ligand>
</feature>
<evidence type="ECO:0000256" key="2">
    <source>
        <dbReference type="ARBA" id="ARBA00023027"/>
    </source>
</evidence>
<dbReference type="EMBL" id="HBNR01015980">
    <property type="protein sequence ID" value="CAE4570897.1"/>
    <property type="molecule type" value="Transcribed_RNA"/>
</dbReference>
<evidence type="ECO:0000256" key="3">
    <source>
        <dbReference type="PROSITE-ProRule" id="PRU00236"/>
    </source>
</evidence>
<name>A0A6T0V3W0_9DINO</name>
<dbReference type="PANTHER" id="PTHR11085:SF10">
    <property type="entry name" value="NAD-DEPENDENT PROTEIN DEACYLASE SIRTUIN-5, MITOCHONDRIAL-RELATED"/>
    <property type="match status" value="1"/>
</dbReference>
<evidence type="ECO:0000259" key="4">
    <source>
        <dbReference type="PROSITE" id="PS50305"/>
    </source>
</evidence>
<feature type="binding site" evidence="3">
    <location>
        <position position="68"/>
    </location>
    <ligand>
        <name>Zn(2+)</name>
        <dbReference type="ChEBI" id="CHEBI:29105"/>
    </ligand>
</feature>
<dbReference type="InterPro" id="IPR026590">
    <property type="entry name" value="Ssirtuin_cat_dom"/>
</dbReference>
<evidence type="ECO:0000313" key="6">
    <source>
        <dbReference type="EMBL" id="CAE4570898.1"/>
    </source>
</evidence>
<dbReference type="PROSITE" id="PS50305">
    <property type="entry name" value="SIRTUIN"/>
    <property type="match status" value="1"/>
</dbReference>
<keyword evidence="1" id="KW-0808">Transferase</keyword>
<proteinExistence type="predicted"/>
<dbReference type="GO" id="GO:0046872">
    <property type="term" value="F:metal ion binding"/>
    <property type="evidence" value="ECO:0007669"/>
    <property type="project" value="UniProtKB-KW"/>
</dbReference>
<feature type="binding site" evidence="3">
    <location>
        <position position="90"/>
    </location>
    <ligand>
        <name>Zn(2+)</name>
        <dbReference type="ChEBI" id="CHEBI:29105"/>
    </ligand>
</feature>
<keyword evidence="2" id="KW-0520">NAD</keyword>
<feature type="active site" description="Proton acceptor" evidence="3">
    <location>
        <position position="57"/>
    </location>
</feature>
<organism evidence="5">
    <name type="scientific">Alexandrium monilatum</name>
    <dbReference type="NCBI Taxonomy" id="311494"/>
    <lineage>
        <taxon>Eukaryota</taxon>
        <taxon>Sar</taxon>
        <taxon>Alveolata</taxon>
        <taxon>Dinophyceae</taxon>
        <taxon>Gonyaulacales</taxon>
        <taxon>Pyrocystaceae</taxon>
        <taxon>Alexandrium</taxon>
    </lineage>
</organism>
<feature type="domain" description="Deacetylase sirtuin-type" evidence="4">
    <location>
        <begin position="1"/>
        <end position="193"/>
    </location>
</feature>
<accession>A0A6T0V3W0</accession>
<dbReference type="Gene3D" id="3.40.50.1220">
    <property type="entry name" value="TPP-binding domain"/>
    <property type="match status" value="1"/>
</dbReference>
<reference evidence="5" key="1">
    <citation type="submission" date="2021-01" db="EMBL/GenBank/DDBJ databases">
        <authorList>
            <person name="Corre E."/>
            <person name="Pelletier E."/>
            <person name="Niang G."/>
            <person name="Scheremetjew M."/>
            <person name="Finn R."/>
            <person name="Kale V."/>
            <person name="Holt S."/>
            <person name="Cochrane G."/>
            <person name="Meng A."/>
            <person name="Brown T."/>
            <person name="Cohen L."/>
        </authorList>
    </citation>
    <scope>NUCLEOTIDE SEQUENCE</scope>
    <source>
        <strain evidence="5">CCMP3105</strain>
    </source>
</reference>
<evidence type="ECO:0000256" key="1">
    <source>
        <dbReference type="ARBA" id="ARBA00022679"/>
    </source>
</evidence>
<dbReference type="InterPro" id="IPR029035">
    <property type="entry name" value="DHS-like_NAD/FAD-binding_dom"/>
</dbReference>
<keyword evidence="3" id="KW-0862">Zinc</keyword>
<dbReference type="InterPro" id="IPR003000">
    <property type="entry name" value="Sirtuin"/>
</dbReference>
<keyword evidence="3" id="KW-0479">Metal-binding</keyword>
<dbReference type="AlphaFoldDB" id="A0A6T0V3W0"/>
<feature type="binding site" evidence="3">
    <location>
        <position position="65"/>
    </location>
    <ligand>
        <name>Zn(2+)</name>
        <dbReference type="ChEBI" id="CHEBI:29105"/>
    </ligand>
</feature>
<dbReference type="InterPro" id="IPR050134">
    <property type="entry name" value="NAD-dep_sirtuin_deacylases"/>
</dbReference>
<sequence>MARQRAAGPSKRPRPNNGHAAVAELAASGRLDLLVTQNVDGLHQEAGVPPERVVEIHGSTRSTRCLDCGHVGPIDETLDRFEAGERDPKCRQCGGMLKTATISFGQALVEEDLDRAFRAARECDLLLAIGSTLSVYPVAGIVPEASRAGARVVIVNLQPTEMDELADVVLRAPISEVLPPLLAAAQAPRCGAEGQPAAKL</sequence>
<dbReference type="Pfam" id="PF02146">
    <property type="entry name" value="SIR2"/>
    <property type="match status" value="1"/>
</dbReference>
<dbReference type="SUPFAM" id="SSF52467">
    <property type="entry name" value="DHS-like NAD/FAD-binding domain"/>
    <property type="match status" value="1"/>
</dbReference>
<evidence type="ECO:0000313" key="5">
    <source>
        <dbReference type="EMBL" id="CAE4570897.1"/>
    </source>
</evidence>
<dbReference type="GO" id="GO:0070403">
    <property type="term" value="F:NAD+ binding"/>
    <property type="evidence" value="ECO:0007669"/>
    <property type="project" value="InterPro"/>
</dbReference>
<dbReference type="PANTHER" id="PTHR11085">
    <property type="entry name" value="NAD-DEPENDENT PROTEIN DEACYLASE SIRTUIN-5, MITOCHONDRIAL-RELATED"/>
    <property type="match status" value="1"/>
</dbReference>
<dbReference type="GO" id="GO:0017136">
    <property type="term" value="F:histone deacetylase activity, NAD-dependent"/>
    <property type="evidence" value="ECO:0007669"/>
    <property type="project" value="TreeGrafter"/>
</dbReference>
<gene>
    <name evidence="5" type="ORF">AMON00008_LOCUS10516</name>
    <name evidence="6" type="ORF">AMON00008_LOCUS10517</name>
</gene>
<dbReference type="EMBL" id="HBNR01015981">
    <property type="protein sequence ID" value="CAE4570898.1"/>
    <property type="molecule type" value="Transcribed_RNA"/>
</dbReference>